<evidence type="ECO:0000313" key="2">
    <source>
        <dbReference type="Proteomes" id="UP000708208"/>
    </source>
</evidence>
<dbReference type="EMBL" id="CAJVCH010116730">
    <property type="protein sequence ID" value="CAG7725031.1"/>
    <property type="molecule type" value="Genomic_DNA"/>
</dbReference>
<keyword evidence="2" id="KW-1185">Reference proteome</keyword>
<proteinExistence type="predicted"/>
<organism evidence="1 2">
    <name type="scientific">Allacma fusca</name>
    <dbReference type="NCBI Taxonomy" id="39272"/>
    <lineage>
        <taxon>Eukaryota</taxon>
        <taxon>Metazoa</taxon>
        <taxon>Ecdysozoa</taxon>
        <taxon>Arthropoda</taxon>
        <taxon>Hexapoda</taxon>
        <taxon>Collembola</taxon>
        <taxon>Symphypleona</taxon>
        <taxon>Sminthuridae</taxon>
        <taxon>Allacma</taxon>
    </lineage>
</organism>
<reference evidence="1" key="1">
    <citation type="submission" date="2021-06" db="EMBL/GenBank/DDBJ databases">
        <authorList>
            <person name="Hodson N. C."/>
            <person name="Mongue J. A."/>
            <person name="Jaron S. K."/>
        </authorList>
    </citation>
    <scope>NUCLEOTIDE SEQUENCE</scope>
</reference>
<dbReference type="Proteomes" id="UP000708208">
    <property type="component" value="Unassembled WGS sequence"/>
</dbReference>
<feature type="non-terminal residue" evidence="1">
    <location>
        <position position="1"/>
    </location>
</feature>
<sequence>MEPEDSHFHRRFLGDGEDYLKELKRNSRGSVILDQEGRGMYASYPNLD</sequence>
<comment type="caution">
    <text evidence="1">The sequence shown here is derived from an EMBL/GenBank/DDBJ whole genome shotgun (WGS) entry which is preliminary data.</text>
</comment>
<gene>
    <name evidence="1" type="ORF">AFUS01_LOCUS14015</name>
</gene>
<evidence type="ECO:0000313" key="1">
    <source>
        <dbReference type="EMBL" id="CAG7725031.1"/>
    </source>
</evidence>
<protein>
    <submittedName>
        <fullName evidence="1">Uncharacterized protein</fullName>
    </submittedName>
</protein>
<dbReference type="AlphaFoldDB" id="A0A8J2JV31"/>
<name>A0A8J2JV31_9HEXA</name>
<feature type="non-terminal residue" evidence="1">
    <location>
        <position position="48"/>
    </location>
</feature>
<accession>A0A8J2JV31</accession>